<gene>
    <name evidence="2" type="ORF">M514_18069</name>
</gene>
<reference evidence="2" key="1">
    <citation type="journal article" date="2014" name="Nat. Genet.">
        <title>Genome and transcriptome of the porcine whipworm Trichuris suis.</title>
        <authorList>
            <person name="Jex A.R."/>
            <person name="Nejsum P."/>
            <person name="Schwarz E.M."/>
            <person name="Hu L."/>
            <person name="Young N.D."/>
            <person name="Hall R.S."/>
            <person name="Korhonen P.K."/>
            <person name="Liao S."/>
            <person name="Thamsborg S."/>
            <person name="Xia J."/>
            <person name="Xu P."/>
            <person name="Wang S."/>
            <person name="Scheerlinck J.P."/>
            <person name="Hofmann A."/>
            <person name="Sternberg P.W."/>
            <person name="Wang J."/>
            <person name="Gasser R.B."/>
        </authorList>
    </citation>
    <scope>NUCLEOTIDE SEQUENCE [LARGE SCALE GENOMIC DNA]</scope>
    <source>
        <strain evidence="2">DCEP-RM93F</strain>
    </source>
</reference>
<dbReference type="EMBL" id="KL367493">
    <property type="protein sequence ID" value="KFD69684.1"/>
    <property type="molecule type" value="Genomic_DNA"/>
</dbReference>
<organism evidence="2">
    <name type="scientific">Trichuris suis</name>
    <name type="common">pig whipworm</name>
    <dbReference type="NCBI Taxonomy" id="68888"/>
    <lineage>
        <taxon>Eukaryota</taxon>
        <taxon>Metazoa</taxon>
        <taxon>Ecdysozoa</taxon>
        <taxon>Nematoda</taxon>
        <taxon>Enoplea</taxon>
        <taxon>Dorylaimia</taxon>
        <taxon>Trichinellida</taxon>
        <taxon>Trichuridae</taxon>
        <taxon>Trichuris</taxon>
    </lineage>
</organism>
<evidence type="ECO:0000313" key="2">
    <source>
        <dbReference type="EMBL" id="KFD69684.1"/>
    </source>
</evidence>
<accession>A0A085NJN8</accession>
<protein>
    <recommendedName>
        <fullName evidence="3">DDE-1 domain-containing protein</fullName>
    </recommendedName>
</protein>
<sequence length="228" mass="26223">MTPLDAARVTRTRSSVMENTERLLNIWIEDLHQRNCPCSLMAIQMKVLTPLEDLKKKEGSSAESETFTASRGSDRRYTLKEFWLGYRIMNAIENLAAAWHEVKRSTMNLAWRKICPEAIAELTVLEQRLQNVHRELGELANEAGFSDIIEEDILELLESRDEELSNKDLMEMEQQLAEEEESDKTKDAEQARTSTTKDLSEAFQLLDRAMAIFTDKDPQRERSAKVIG</sequence>
<evidence type="ECO:0008006" key="3">
    <source>
        <dbReference type="Google" id="ProtNLM"/>
    </source>
</evidence>
<dbReference type="AlphaFoldDB" id="A0A085NJN8"/>
<proteinExistence type="predicted"/>
<dbReference type="Proteomes" id="UP000030758">
    <property type="component" value="Unassembled WGS sequence"/>
</dbReference>
<name>A0A085NJN8_9BILA</name>
<evidence type="ECO:0000256" key="1">
    <source>
        <dbReference type="SAM" id="MobiDB-lite"/>
    </source>
</evidence>
<feature type="region of interest" description="Disordered" evidence="1">
    <location>
        <begin position="174"/>
        <end position="199"/>
    </location>
</feature>